<gene>
    <name evidence="2" type="ORF">MKW98_031268</name>
</gene>
<feature type="non-terminal residue" evidence="2">
    <location>
        <position position="121"/>
    </location>
</feature>
<evidence type="ECO:0000313" key="3">
    <source>
        <dbReference type="Proteomes" id="UP001202328"/>
    </source>
</evidence>
<comment type="caution">
    <text evidence="2">The sequence shown here is derived from an EMBL/GenBank/DDBJ whole genome shotgun (WGS) entry which is preliminary data.</text>
</comment>
<organism evidence="2 3">
    <name type="scientific">Papaver atlanticum</name>
    <dbReference type="NCBI Taxonomy" id="357466"/>
    <lineage>
        <taxon>Eukaryota</taxon>
        <taxon>Viridiplantae</taxon>
        <taxon>Streptophyta</taxon>
        <taxon>Embryophyta</taxon>
        <taxon>Tracheophyta</taxon>
        <taxon>Spermatophyta</taxon>
        <taxon>Magnoliopsida</taxon>
        <taxon>Ranunculales</taxon>
        <taxon>Papaveraceae</taxon>
        <taxon>Papaveroideae</taxon>
        <taxon>Papaver</taxon>
    </lineage>
</organism>
<accession>A0AAD4X7U1</accession>
<reference evidence="2" key="1">
    <citation type="submission" date="2022-04" db="EMBL/GenBank/DDBJ databases">
        <title>A functionally conserved STORR gene fusion in Papaver species that diverged 16.8 million years ago.</title>
        <authorList>
            <person name="Catania T."/>
        </authorList>
    </citation>
    <scope>NUCLEOTIDE SEQUENCE</scope>
    <source>
        <strain evidence="2">S-188037</strain>
    </source>
</reference>
<evidence type="ECO:0000256" key="1">
    <source>
        <dbReference type="SAM" id="MobiDB-lite"/>
    </source>
</evidence>
<sequence>MESPEELGISANGNHHHSHRYYQMRSEPSISSSSLLPHQIQSSQQNWIFDELPKATVVSVSRPDAADISPFTLSYTVEFQYKQFKWQLLKKATQVIYLHIGLKKRALIQEFQDIIEDKQEQ</sequence>
<proteinExistence type="predicted"/>
<evidence type="ECO:0000313" key="2">
    <source>
        <dbReference type="EMBL" id="KAI3863676.1"/>
    </source>
</evidence>
<dbReference type="Proteomes" id="UP001202328">
    <property type="component" value="Unassembled WGS sequence"/>
</dbReference>
<feature type="region of interest" description="Disordered" evidence="1">
    <location>
        <begin position="1"/>
        <end position="26"/>
    </location>
</feature>
<keyword evidence="3" id="KW-1185">Reference proteome</keyword>
<dbReference type="EMBL" id="JAJJMB010014022">
    <property type="protein sequence ID" value="KAI3863676.1"/>
    <property type="molecule type" value="Genomic_DNA"/>
</dbReference>
<protein>
    <submittedName>
        <fullName evidence="2">Uncharacterized protein</fullName>
    </submittedName>
</protein>
<dbReference type="AlphaFoldDB" id="A0AAD4X7U1"/>
<name>A0AAD4X7U1_9MAGN</name>